<dbReference type="Pfam" id="PF00561">
    <property type="entry name" value="Abhydrolase_1"/>
    <property type="match status" value="1"/>
</dbReference>
<protein>
    <recommendedName>
        <fullName evidence="7">sn-1-specific diacylglycerol lipase ABHD11</fullName>
        <ecNumber evidence="3">3.1.1.116</ecNumber>
    </recommendedName>
    <alternativeName>
        <fullName evidence="4">Alpha/beta hydrolase domain-containing protein 11</fullName>
    </alternativeName>
</protein>
<reference evidence="13 14" key="1">
    <citation type="submission" date="2024-04" db="EMBL/GenBank/DDBJ databases">
        <authorList>
            <person name="Rising A."/>
            <person name="Reimegard J."/>
            <person name="Sonavane S."/>
            <person name="Akerstrom W."/>
            <person name="Nylinder S."/>
            <person name="Hedman E."/>
            <person name="Kallberg Y."/>
        </authorList>
    </citation>
    <scope>NUCLEOTIDE SEQUENCE [LARGE SCALE GENOMIC DNA]</scope>
</reference>
<comment type="caution">
    <text evidence="13">The sequence shown here is derived from an EMBL/GenBank/DDBJ whole genome shotgun (WGS) entry which is preliminary data.</text>
</comment>
<dbReference type="InterPro" id="IPR029058">
    <property type="entry name" value="AB_hydrolase_fold"/>
</dbReference>
<dbReference type="PRINTS" id="PR00111">
    <property type="entry name" value="ABHYDROLASE"/>
</dbReference>
<accession>A0AAV2AC27</accession>
<evidence type="ECO:0000256" key="1">
    <source>
        <dbReference type="ARBA" id="ARBA00008645"/>
    </source>
</evidence>
<evidence type="ECO:0000259" key="12">
    <source>
        <dbReference type="Pfam" id="PF00561"/>
    </source>
</evidence>
<comment type="catalytic activity">
    <reaction evidence="10">
        <text>1-octadecanoyl-2-(9Z-octadecenoyl)-sn-glycerol + H2O = 2-(9Z-octadecenoyl)-glycerol + octadecanoate + H(+)</text>
        <dbReference type="Rhea" id="RHEA:77103"/>
        <dbReference type="ChEBI" id="CHEBI:15377"/>
        <dbReference type="ChEBI" id="CHEBI:15378"/>
        <dbReference type="ChEBI" id="CHEBI:25629"/>
        <dbReference type="ChEBI" id="CHEBI:73990"/>
        <dbReference type="ChEBI" id="CHEBI:75468"/>
    </reaction>
</comment>
<evidence type="ECO:0000256" key="10">
    <source>
        <dbReference type="ARBA" id="ARBA00048513"/>
    </source>
</evidence>
<evidence type="ECO:0000256" key="7">
    <source>
        <dbReference type="ARBA" id="ARBA00044064"/>
    </source>
</evidence>
<dbReference type="PRINTS" id="PR00412">
    <property type="entry name" value="EPOXHYDRLASE"/>
</dbReference>
<name>A0AAV2AC27_9ARAC</name>
<dbReference type="SUPFAM" id="SSF53474">
    <property type="entry name" value="alpha/beta-Hydrolases"/>
    <property type="match status" value="1"/>
</dbReference>
<feature type="domain" description="AB hydrolase-1" evidence="12">
    <location>
        <begin position="21"/>
        <end position="264"/>
    </location>
</feature>
<dbReference type="PANTHER" id="PTHR46118">
    <property type="entry name" value="PROTEIN ABHD11"/>
    <property type="match status" value="1"/>
</dbReference>
<evidence type="ECO:0000256" key="6">
    <source>
        <dbReference type="ARBA" id="ARBA00043742"/>
    </source>
</evidence>
<evidence type="ECO:0000256" key="3">
    <source>
        <dbReference type="ARBA" id="ARBA00026104"/>
    </source>
</evidence>
<comment type="catalytic activity">
    <reaction evidence="8">
        <text>1-octadecanoyl-2-(4Z,7Z,10Z,13Z,16Z,19Z-docosahexaenoyl)-sn-glycerol + H2O = 2-(4Z,7Z,10Z,13Z,16Z,19Z-docosahexaenoyl)-glycerol + octadecanoate + H(+)</text>
        <dbReference type="Rhea" id="RHEA:77107"/>
        <dbReference type="ChEBI" id="CHEBI:15377"/>
        <dbReference type="ChEBI" id="CHEBI:15378"/>
        <dbReference type="ChEBI" id="CHEBI:25629"/>
        <dbReference type="ChEBI" id="CHEBI:77129"/>
        <dbReference type="ChEBI" id="CHEBI:186738"/>
    </reaction>
</comment>
<dbReference type="Proteomes" id="UP001497382">
    <property type="component" value="Unassembled WGS sequence"/>
</dbReference>
<organism evidence="13 14">
    <name type="scientific">Larinioides sclopetarius</name>
    <dbReference type="NCBI Taxonomy" id="280406"/>
    <lineage>
        <taxon>Eukaryota</taxon>
        <taxon>Metazoa</taxon>
        <taxon>Ecdysozoa</taxon>
        <taxon>Arthropoda</taxon>
        <taxon>Chelicerata</taxon>
        <taxon>Arachnida</taxon>
        <taxon>Araneae</taxon>
        <taxon>Araneomorphae</taxon>
        <taxon>Entelegynae</taxon>
        <taxon>Araneoidea</taxon>
        <taxon>Araneidae</taxon>
        <taxon>Larinioides</taxon>
    </lineage>
</organism>
<sequence length="281" mass="31919">MKLAYDLYLPPKGTENKSLSPIIFLHGRLDSKKTWKKFAPEIAKRTGREVYATDARNHGDSSWSEEINLDVLVGDLEEFMNDLDIDKAILIGHSLGGRTSLALALKKPEAVEKLIVEDMDTKNYDSITKRTIQQIIFLLRESLKQIPPQANETEAKKAIVAFIKEKLPPAQAQPQIKERGVFELDTIPIKKEGNTYVWQANLDVLEDMLMSDRQNNKFSGVYTGDALFLYGTESFFNVKDDEDINKFFPRAVKVPVEGAGHLIHQDYPGEFLKLITDFIMK</sequence>
<evidence type="ECO:0000256" key="11">
    <source>
        <dbReference type="ARBA" id="ARBA00048919"/>
    </source>
</evidence>
<dbReference type="InterPro" id="IPR000639">
    <property type="entry name" value="Epox_hydrolase-like"/>
</dbReference>
<evidence type="ECO:0000256" key="2">
    <source>
        <dbReference type="ARBA" id="ARBA00022801"/>
    </source>
</evidence>
<comment type="catalytic activity">
    <reaction evidence="5">
        <text>a 1,2-diacyl-sn-glycerol + H2O = a 2-acylglycerol + a fatty acid + H(+)</text>
        <dbReference type="Rhea" id="RHEA:33275"/>
        <dbReference type="ChEBI" id="CHEBI:15377"/>
        <dbReference type="ChEBI" id="CHEBI:15378"/>
        <dbReference type="ChEBI" id="CHEBI:17389"/>
        <dbReference type="ChEBI" id="CHEBI:17815"/>
        <dbReference type="ChEBI" id="CHEBI:28868"/>
        <dbReference type="EC" id="3.1.1.116"/>
    </reaction>
</comment>
<evidence type="ECO:0000256" key="9">
    <source>
        <dbReference type="ARBA" id="ARBA00048504"/>
    </source>
</evidence>
<proteinExistence type="inferred from homology"/>
<dbReference type="GO" id="GO:0005739">
    <property type="term" value="C:mitochondrion"/>
    <property type="evidence" value="ECO:0007669"/>
    <property type="project" value="TreeGrafter"/>
</dbReference>
<keyword evidence="2" id="KW-0378">Hydrolase</keyword>
<keyword evidence="14" id="KW-1185">Reference proteome</keyword>
<dbReference type="PANTHER" id="PTHR46118:SF4">
    <property type="entry name" value="PROTEIN ABHD11"/>
    <property type="match status" value="1"/>
</dbReference>
<comment type="catalytic activity">
    <reaction evidence="11">
        <text>1-octadecanoyl-2-(5Z,8Z,11Z,14Z-eicosatetraenoyl)-sn-glycerol + H2O = 2-(5Z,8Z,11Z,14Z-eicosatetraenoyl)-glycerol + octadecanoate + H(+)</text>
        <dbReference type="Rhea" id="RHEA:38507"/>
        <dbReference type="ChEBI" id="CHEBI:15377"/>
        <dbReference type="ChEBI" id="CHEBI:15378"/>
        <dbReference type="ChEBI" id="CHEBI:25629"/>
        <dbReference type="ChEBI" id="CHEBI:52392"/>
        <dbReference type="ChEBI" id="CHEBI:75728"/>
    </reaction>
</comment>
<evidence type="ECO:0000256" key="5">
    <source>
        <dbReference type="ARBA" id="ARBA00043667"/>
    </source>
</evidence>
<comment type="catalytic activity">
    <reaction evidence="9">
        <text>1,2-didecanoylglycerol + H2O = decanoylglycerol + decanoate + H(+)</text>
        <dbReference type="Rhea" id="RHEA:48596"/>
        <dbReference type="ChEBI" id="CHEBI:11152"/>
        <dbReference type="ChEBI" id="CHEBI:15377"/>
        <dbReference type="ChEBI" id="CHEBI:15378"/>
        <dbReference type="ChEBI" id="CHEBI:27689"/>
        <dbReference type="ChEBI" id="CHEBI:90605"/>
    </reaction>
</comment>
<dbReference type="Gene3D" id="3.40.50.1820">
    <property type="entry name" value="alpha/beta hydrolase"/>
    <property type="match status" value="1"/>
</dbReference>
<comment type="similarity">
    <text evidence="1">Belongs to the AB hydrolase superfamily.</text>
</comment>
<dbReference type="InterPro" id="IPR000073">
    <property type="entry name" value="AB_hydrolase_1"/>
</dbReference>
<evidence type="ECO:0000256" key="4">
    <source>
        <dbReference type="ARBA" id="ARBA00042703"/>
    </source>
</evidence>
<evidence type="ECO:0000313" key="14">
    <source>
        <dbReference type="Proteomes" id="UP001497382"/>
    </source>
</evidence>
<dbReference type="GO" id="GO:0052689">
    <property type="term" value="F:carboxylic ester hydrolase activity"/>
    <property type="evidence" value="ECO:0007669"/>
    <property type="project" value="TreeGrafter"/>
</dbReference>
<evidence type="ECO:0000313" key="13">
    <source>
        <dbReference type="EMBL" id="CAL1281545.1"/>
    </source>
</evidence>
<comment type="catalytic activity">
    <reaction evidence="6">
        <text>a 1,3-diacyl-sn-glycerol + H2O = a 1-acyl-sn-glycerol + a fatty acid + H(+)</text>
        <dbReference type="Rhea" id="RHEA:38503"/>
        <dbReference type="ChEBI" id="CHEBI:15377"/>
        <dbReference type="ChEBI" id="CHEBI:15378"/>
        <dbReference type="ChEBI" id="CHEBI:28868"/>
        <dbReference type="ChEBI" id="CHEBI:64683"/>
        <dbReference type="ChEBI" id="CHEBI:77272"/>
    </reaction>
</comment>
<dbReference type="EC" id="3.1.1.116" evidence="3"/>
<dbReference type="EMBL" id="CAXIEN010000145">
    <property type="protein sequence ID" value="CAL1281545.1"/>
    <property type="molecule type" value="Genomic_DNA"/>
</dbReference>
<gene>
    <name evidence="13" type="ORF">LARSCL_LOCUS11619</name>
</gene>
<dbReference type="AlphaFoldDB" id="A0AAV2AC27"/>
<evidence type="ECO:0000256" key="8">
    <source>
        <dbReference type="ARBA" id="ARBA00048283"/>
    </source>
</evidence>